<gene>
    <name evidence="2" type="ORF">NIES23_41600</name>
</gene>
<keyword evidence="1" id="KW-0472">Membrane</keyword>
<organism evidence="2 3">
    <name type="scientific">Trichormus variabilis NIES-23</name>
    <dbReference type="NCBI Taxonomy" id="1973479"/>
    <lineage>
        <taxon>Bacteria</taxon>
        <taxon>Bacillati</taxon>
        <taxon>Cyanobacteriota</taxon>
        <taxon>Cyanophyceae</taxon>
        <taxon>Nostocales</taxon>
        <taxon>Nostocaceae</taxon>
        <taxon>Trichormus</taxon>
    </lineage>
</organism>
<sequence>MLKKFRFHLLFALSLVFVMGVYYISDFFERSPVASCNIPYGFIQTKEAKSYTFAEEIVVQPWRGQHHVYALFQIPDGYQHEYLFRLKIPGEPTQCGGLMPLDKNVLASIPRKQGYYPVRGYLNTRIALNLMIQGKLNQLKQPQNWQLGYVKNN</sequence>
<proteinExistence type="predicted"/>
<evidence type="ECO:0000313" key="2">
    <source>
        <dbReference type="EMBL" id="BAY71343.1"/>
    </source>
</evidence>
<evidence type="ECO:0000313" key="3">
    <source>
        <dbReference type="Proteomes" id="UP000217507"/>
    </source>
</evidence>
<keyword evidence="1" id="KW-0812">Transmembrane</keyword>
<evidence type="ECO:0000256" key="1">
    <source>
        <dbReference type="SAM" id="Phobius"/>
    </source>
</evidence>
<keyword evidence="1" id="KW-1133">Transmembrane helix</keyword>
<dbReference type="AlphaFoldDB" id="A0A1Z4KR25"/>
<accession>A0A1Z4KR25</accession>
<reference evidence="2 3" key="1">
    <citation type="submission" date="2017-06" db="EMBL/GenBank/DDBJ databases">
        <title>Genome sequencing of cyanobaciteial culture collection at National Institute for Environmental Studies (NIES).</title>
        <authorList>
            <person name="Hirose Y."/>
            <person name="Shimura Y."/>
            <person name="Fujisawa T."/>
            <person name="Nakamura Y."/>
            <person name="Kawachi M."/>
        </authorList>
    </citation>
    <scope>NUCLEOTIDE SEQUENCE [LARGE SCALE GENOMIC DNA]</scope>
    <source>
        <strain evidence="2 3">NIES-23</strain>
    </source>
</reference>
<dbReference type="EMBL" id="AP018216">
    <property type="protein sequence ID" value="BAY71343.1"/>
    <property type="molecule type" value="Genomic_DNA"/>
</dbReference>
<feature type="transmembrane region" description="Helical" evidence="1">
    <location>
        <begin position="7"/>
        <end position="25"/>
    </location>
</feature>
<protein>
    <submittedName>
        <fullName evidence="2">Uncharacterized protein</fullName>
    </submittedName>
</protein>
<dbReference type="Proteomes" id="UP000217507">
    <property type="component" value="Chromosome"/>
</dbReference>
<name>A0A1Z4KR25_ANAVA</name>